<dbReference type="AlphaFoldDB" id="A0A026WXH2"/>
<evidence type="ECO:0000313" key="1">
    <source>
        <dbReference type="EMBL" id="EZA60441.1"/>
    </source>
</evidence>
<proteinExistence type="predicted"/>
<accession>A0A026WXH2</accession>
<name>A0A026WXH2_OOCBI</name>
<gene>
    <name evidence="1" type="ORF">X777_13530</name>
</gene>
<reference evidence="1 2" key="1">
    <citation type="journal article" date="2014" name="Curr. Biol.">
        <title>The genome of the clonal raider ant Cerapachys biroi.</title>
        <authorList>
            <person name="Oxley P.R."/>
            <person name="Ji L."/>
            <person name="Fetter-Pruneda I."/>
            <person name="McKenzie S.K."/>
            <person name="Li C."/>
            <person name="Hu H."/>
            <person name="Zhang G."/>
            <person name="Kronauer D.J."/>
        </authorList>
    </citation>
    <scope>NUCLEOTIDE SEQUENCE [LARGE SCALE GENOMIC DNA]</scope>
</reference>
<dbReference type="Proteomes" id="UP000053097">
    <property type="component" value="Unassembled WGS sequence"/>
</dbReference>
<sequence length="66" mass="7399">MDLTMSLGLAIPRVIVGDNEHDSHVHRNRVDVPRVESSEFRARNTVPHQAECSSSVIANIASREKY</sequence>
<organism evidence="1 2">
    <name type="scientific">Ooceraea biroi</name>
    <name type="common">Clonal raider ant</name>
    <name type="synonym">Cerapachys biroi</name>
    <dbReference type="NCBI Taxonomy" id="2015173"/>
    <lineage>
        <taxon>Eukaryota</taxon>
        <taxon>Metazoa</taxon>
        <taxon>Ecdysozoa</taxon>
        <taxon>Arthropoda</taxon>
        <taxon>Hexapoda</taxon>
        <taxon>Insecta</taxon>
        <taxon>Pterygota</taxon>
        <taxon>Neoptera</taxon>
        <taxon>Endopterygota</taxon>
        <taxon>Hymenoptera</taxon>
        <taxon>Apocrita</taxon>
        <taxon>Aculeata</taxon>
        <taxon>Formicoidea</taxon>
        <taxon>Formicidae</taxon>
        <taxon>Dorylinae</taxon>
        <taxon>Ooceraea</taxon>
    </lineage>
</organism>
<dbReference type="EMBL" id="KK107078">
    <property type="protein sequence ID" value="EZA60441.1"/>
    <property type="molecule type" value="Genomic_DNA"/>
</dbReference>
<evidence type="ECO:0000313" key="2">
    <source>
        <dbReference type="Proteomes" id="UP000053097"/>
    </source>
</evidence>
<protein>
    <submittedName>
        <fullName evidence="1">Uncharacterized protein</fullName>
    </submittedName>
</protein>
<keyword evidence="2" id="KW-1185">Reference proteome</keyword>